<evidence type="ECO:0000256" key="1">
    <source>
        <dbReference type="SAM" id="MobiDB-lite"/>
    </source>
</evidence>
<protein>
    <submittedName>
        <fullName evidence="2">Uncharacterized protein</fullName>
    </submittedName>
</protein>
<keyword evidence="3" id="KW-1185">Reference proteome</keyword>
<gene>
    <name evidence="2" type="primary">RvY_18977-1</name>
    <name evidence="2" type="synonym">RvY_18977.1</name>
    <name evidence="2" type="ORF">RvY_18977</name>
</gene>
<evidence type="ECO:0000313" key="2">
    <source>
        <dbReference type="EMBL" id="GAV09431.1"/>
    </source>
</evidence>
<name>A0A1D1W7Q8_RAMVA</name>
<sequence>MTKQLVHAASPSSTPLIITSWPHPWPHVPRSSPSTLLPPSVAHLNCLLRRIMMAPAERPRATPLPPRPATDAAPTTTPSPTVH</sequence>
<accession>A0A1D1W7Q8</accession>
<proteinExistence type="predicted"/>
<evidence type="ECO:0000313" key="3">
    <source>
        <dbReference type="Proteomes" id="UP000186922"/>
    </source>
</evidence>
<dbReference type="AlphaFoldDB" id="A0A1D1W7Q8"/>
<reference evidence="2 3" key="1">
    <citation type="journal article" date="2016" name="Nat. Commun.">
        <title>Extremotolerant tardigrade genome and improved radiotolerance of human cultured cells by tardigrade-unique protein.</title>
        <authorList>
            <person name="Hashimoto T."/>
            <person name="Horikawa D.D."/>
            <person name="Saito Y."/>
            <person name="Kuwahara H."/>
            <person name="Kozuka-Hata H."/>
            <person name="Shin-I T."/>
            <person name="Minakuchi Y."/>
            <person name="Ohishi K."/>
            <person name="Motoyama A."/>
            <person name="Aizu T."/>
            <person name="Enomoto A."/>
            <person name="Kondo K."/>
            <person name="Tanaka S."/>
            <person name="Hara Y."/>
            <person name="Koshikawa S."/>
            <person name="Sagara H."/>
            <person name="Miura T."/>
            <person name="Yokobori S."/>
            <person name="Miyagawa K."/>
            <person name="Suzuki Y."/>
            <person name="Kubo T."/>
            <person name="Oyama M."/>
            <person name="Kohara Y."/>
            <person name="Fujiyama A."/>
            <person name="Arakawa K."/>
            <person name="Katayama T."/>
            <person name="Toyoda A."/>
            <person name="Kunieda T."/>
        </authorList>
    </citation>
    <scope>NUCLEOTIDE SEQUENCE [LARGE SCALE GENOMIC DNA]</scope>
    <source>
        <strain evidence="2 3">YOKOZUNA-1</strain>
    </source>
</reference>
<comment type="caution">
    <text evidence="2">The sequence shown here is derived from an EMBL/GenBank/DDBJ whole genome shotgun (WGS) entry which is preliminary data.</text>
</comment>
<feature type="region of interest" description="Disordered" evidence="1">
    <location>
        <begin position="57"/>
        <end position="83"/>
    </location>
</feature>
<organism evidence="2 3">
    <name type="scientific">Ramazzottius varieornatus</name>
    <name type="common">Water bear</name>
    <name type="synonym">Tardigrade</name>
    <dbReference type="NCBI Taxonomy" id="947166"/>
    <lineage>
        <taxon>Eukaryota</taxon>
        <taxon>Metazoa</taxon>
        <taxon>Ecdysozoa</taxon>
        <taxon>Tardigrada</taxon>
        <taxon>Eutardigrada</taxon>
        <taxon>Parachela</taxon>
        <taxon>Hypsibioidea</taxon>
        <taxon>Ramazzottiidae</taxon>
        <taxon>Ramazzottius</taxon>
    </lineage>
</organism>
<dbReference type="Proteomes" id="UP000186922">
    <property type="component" value="Unassembled WGS sequence"/>
</dbReference>
<dbReference type="EMBL" id="BDGG01000022">
    <property type="protein sequence ID" value="GAV09431.1"/>
    <property type="molecule type" value="Genomic_DNA"/>
</dbReference>
<feature type="compositionally biased region" description="Low complexity" evidence="1">
    <location>
        <begin position="69"/>
        <end position="83"/>
    </location>
</feature>